<dbReference type="GO" id="GO:0051287">
    <property type="term" value="F:NAD binding"/>
    <property type="evidence" value="ECO:0007669"/>
    <property type="project" value="InterPro"/>
</dbReference>
<feature type="binding site" evidence="12">
    <location>
        <position position="250"/>
    </location>
    <ligand>
        <name>Mn(2+)</name>
        <dbReference type="ChEBI" id="CHEBI:29035"/>
    </ligand>
</feature>
<dbReference type="InterPro" id="IPR004790">
    <property type="entry name" value="Isocitrate_DH_NADP"/>
</dbReference>
<dbReference type="PANTHER" id="PTHR11822:SF21">
    <property type="entry name" value="ISOCITRATE DEHYDROGENASE [NADP], MITOCHONDRIAL"/>
    <property type="match status" value="1"/>
</dbReference>
<dbReference type="EC" id="1.1.1.42" evidence="9"/>
<reference evidence="15 16" key="1">
    <citation type="submission" date="2018-03" db="EMBL/GenBank/DDBJ databases">
        <title>Rhodobacter blasticus.</title>
        <authorList>
            <person name="Meyer T.E."/>
            <person name="Miller S."/>
            <person name="Lodha T."/>
            <person name="Gandham S."/>
            <person name="Chintalapati S."/>
            <person name="Chintalapati V.R."/>
        </authorList>
    </citation>
    <scope>NUCLEOTIDE SEQUENCE [LARGE SCALE GENOMIC DNA]</scope>
    <source>
        <strain evidence="15 16">DSM 2131</strain>
    </source>
</reference>
<keyword evidence="6 9" id="KW-0521">NADP</keyword>
<accession>A0A2T4J7A5</accession>
<name>A0A2T4J7A5_FUSBL</name>
<comment type="caution">
    <text evidence="15">The sequence shown here is derived from an EMBL/GenBank/DDBJ whole genome shotgun (WGS) entry which is preliminary data.</text>
</comment>
<evidence type="ECO:0000313" key="15">
    <source>
        <dbReference type="EMBL" id="PTE13765.1"/>
    </source>
</evidence>
<feature type="binding site" evidence="11">
    <location>
        <position position="109"/>
    </location>
    <ligand>
        <name>D-threo-isocitrate</name>
        <dbReference type="ChEBI" id="CHEBI:15562"/>
    </ligand>
</feature>
<keyword evidence="8 9" id="KW-0464">Manganese</keyword>
<feature type="binding site" evidence="13">
    <location>
        <begin position="308"/>
        <end position="313"/>
    </location>
    <ligand>
        <name>NADP(+)</name>
        <dbReference type="ChEBI" id="CHEBI:58349"/>
    </ligand>
</feature>
<dbReference type="SUPFAM" id="SSF53659">
    <property type="entry name" value="Isocitrate/Isopropylmalate dehydrogenase-like"/>
    <property type="match status" value="1"/>
</dbReference>
<dbReference type="InterPro" id="IPR019818">
    <property type="entry name" value="IsoCit/isopropylmalate_DH_CS"/>
</dbReference>
<proteinExistence type="inferred from homology"/>
<dbReference type="Gene3D" id="3.40.718.10">
    <property type="entry name" value="Isopropylmalate Dehydrogenase"/>
    <property type="match status" value="1"/>
</dbReference>
<evidence type="ECO:0000256" key="2">
    <source>
        <dbReference type="ARBA" id="ARBA00007769"/>
    </source>
</evidence>
<gene>
    <name evidence="15" type="ORF">C5F44_11965</name>
</gene>
<dbReference type="PROSITE" id="PS00470">
    <property type="entry name" value="IDH_IMDH"/>
    <property type="match status" value="1"/>
</dbReference>
<feature type="domain" description="Isopropylmalate dehydrogenase-like" evidence="14">
    <location>
        <begin position="9"/>
        <end position="394"/>
    </location>
</feature>
<evidence type="ECO:0000256" key="10">
    <source>
        <dbReference type="PIRSR" id="PIRSR000108-1"/>
    </source>
</evidence>
<dbReference type="RefSeq" id="WP_107673774.1">
    <property type="nucleotide sequence ID" value="NZ_PZKE01000011.1"/>
</dbReference>
<evidence type="ECO:0000313" key="16">
    <source>
        <dbReference type="Proteomes" id="UP000241362"/>
    </source>
</evidence>
<dbReference type="PANTHER" id="PTHR11822">
    <property type="entry name" value="NADP-SPECIFIC ISOCITRATE DEHYDROGENASE"/>
    <property type="match status" value="1"/>
</dbReference>
<evidence type="ECO:0000256" key="3">
    <source>
        <dbReference type="ARBA" id="ARBA00022532"/>
    </source>
</evidence>
<keyword evidence="7 9" id="KW-0560">Oxidoreductase</keyword>
<feature type="binding site" evidence="11">
    <location>
        <position position="77"/>
    </location>
    <ligand>
        <name>D-threo-isocitrate</name>
        <dbReference type="ChEBI" id="CHEBI:15562"/>
    </ligand>
</feature>
<evidence type="ECO:0000256" key="1">
    <source>
        <dbReference type="ARBA" id="ARBA00001936"/>
    </source>
</evidence>
<feature type="binding site" evidence="13">
    <location>
        <position position="326"/>
    </location>
    <ligand>
        <name>NADP(+)</name>
        <dbReference type="ChEBI" id="CHEBI:58349"/>
    </ligand>
</feature>
<evidence type="ECO:0000256" key="6">
    <source>
        <dbReference type="ARBA" id="ARBA00022857"/>
    </source>
</evidence>
<evidence type="ECO:0000256" key="11">
    <source>
        <dbReference type="PIRSR" id="PIRSR000108-2"/>
    </source>
</evidence>
<dbReference type="GO" id="GO:0006099">
    <property type="term" value="P:tricarboxylic acid cycle"/>
    <property type="evidence" value="ECO:0007669"/>
    <property type="project" value="UniProtKB-KW"/>
</dbReference>
<evidence type="ECO:0000259" key="14">
    <source>
        <dbReference type="SMART" id="SM01329"/>
    </source>
</evidence>
<feature type="binding site" evidence="13">
    <location>
        <begin position="75"/>
        <end position="77"/>
    </location>
    <ligand>
        <name>NADP(+)</name>
        <dbReference type="ChEBI" id="CHEBI:58349"/>
    </ligand>
</feature>
<dbReference type="PIRSF" id="PIRSF000108">
    <property type="entry name" value="IDH_NADP"/>
    <property type="match status" value="1"/>
</dbReference>
<dbReference type="Proteomes" id="UP000241362">
    <property type="component" value="Unassembled WGS sequence"/>
</dbReference>
<dbReference type="GO" id="GO:0004450">
    <property type="term" value="F:isocitrate dehydrogenase (NADP+) activity"/>
    <property type="evidence" value="ECO:0007669"/>
    <property type="project" value="UniProtKB-UniRule"/>
</dbReference>
<comment type="similarity">
    <text evidence="2 9">Belongs to the isocitrate and isopropylmalate dehydrogenases family.</text>
</comment>
<keyword evidence="4 9" id="KW-0479">Metal-binding</keyword>
<feature type="site" description="Critical for catalysis" evidence="10">
    <location>
        <position position="139"/>
    </location>
</feature>
<feature type="site" description="Critical for catalysis" evidence="10">
    <location>
        <position position="210"/>
    </location>
</feature>
<feature type="binding site" evidence="13">
    <location>
        <position position="258"/>
    </location>
    <ligand>
        <name>NADP(+)</name>
        <dbReference type="ChEBI" id="CHEBI:58349"/>
    </ligand>
</feature>
<dbReference type="SMART" id="SM01329">
    <property type="entry name" value="Iso_dh"/>
    <property type="match status" value="1"/>
</dbReference>
<evidence type="ECO:0000256" key="4">
    <source>
        <dbReference type="ARBA" id="ARBA00022723"/>
    </source>
</evidence>
<dbReference type="GO" id="GO:0000287">
    <property type="term" value="F:magnesium ion binding"/>
    <property type="evidence" value="ECO:0007669"/>
    <property type="project" value="InterPro"/>
</dbReference>
<organism evidence="15 16">
    <name type="scientific">Fuscovulum blasticum DSM 2131</name>
    <dbReference type="NCBI Taxonomy" id="1188250"/>
    <lineage>
        <taxon>Bacteria</taxon>
        <taxon>Pseudomonadati</taxon>
        <taxon>Pseudomonadota</taxon>
        <taxon>Alphaproteobacteria</taxon>
        <taxon>Rhodobacterales</taxon>
        <taxon>Paracoccaceae</taxon>
        <taxon>Pseudogemmobacter</taxon>
    </lineage>
</organism>
<evidence type="ECO:0000256" key="7">
    <source>
        <dbReference type="ARBA" id="ARBA00023002"/>
    </source>
</evidence>
<feature type="binding site" evidence="13">
    <location>
        <position position="82"/>
    </location>
    <ligand>
        <name>NADP(+)</name>
        <dbReference type="ChEBI" id="CHEBI:58349"/>
    </ligand>
</feature>
<dbReference type="EMBL" id="PZKE01000011">
    <property type="protein sequence ID" value="PTE13765.1"/>
    <property type="molecule type" value="Genomic_DNA"/>
</dbReference>
<dbReference type="InterPro" id="IPR024084">
    <property type="entry name" value="IsoPropMal-DH-like_dom"/>
</dbReference>
<feature type="binding site" evidence="11">
    <location>
        <begin position="94"/>
        <end position="100"/>
    </location>
    <ligand>
        <name>D-threo-isocitrate</name>
        <dbReference type="ChEBI" id="CHEBI:15562"/>
    </ligand>
</feature>
<evidence type="ECO:0000256" key="12">
    <source>
        <dbReference type="PIRSR" id="PIRSR000108-3"/>
    </source>
</evidence>
<comment type="catalytic activity">
    <reaction evidence="9">
        <text>D-threo-isocitrate + NADP(+) = 2-oxoglutarate + CO2 + NADPH</text>
        <dbReference type="Rhea" id="RHEA:19629"/>
        <dbReference type="ChEBI" id="CHEBI:15562"/>
        <dbReference type="ChEBI" id="CHEBI:16526"/>
        <dbReference type="ChEBI" id="CHEBI:16810"/>
        <dbReference type="ChEBI" id="CHEBI:57783"/>
        <dbReference type="ChEBI" id="CHEBI:58349"/>
        <dbReference type="EC" id="1.1.1.42"/>
    </reaction>
</comment>
<keyword evidence="3 9" id="KW-0816">Tricarboxylic acid cycle</keyword>
<evidence type="ECO:0000256" key="5">
    <source>
        <dbReference type="ARBA" id="ARBA00022842"/>
    </source>
</evidence>
<sequence>MTKIKVANPIVEMDGDEMTRIIWDFIKKKLILPYLDIDLLYYDLGIEERDRTGDQITIDSAMKTKEVGVAVKCATITPDEARVQEFNLKEMWKSPNGTIRNILGGVIFREPIICKNVPRLVPHWTKPIVVGRHAFGDQYRATDFKFPGKGKLTMKFVGDDGTVIEKDVYSAPSAGVYMGMYNLDDSITDFARASLNYGLVRNVPVYLSTKNTILKAYDGRFKDIFQKIFDEEFADEFKKRGLTYEHRLIDDMVASALKWSGGYVWACKNYDGDVQSDIVAQGFGSLGLMTSVLMTPDGKIVEAEAAHGTVTRHYREHQKGKETSTNSIASIYAWTGGLKHRAKLDNNEQLMRFAQTLEKVTVQAVEDGHMTKDLALLVGPDQKWLTTMGYLEKVDQYLNKALKG</sequence>
<protein>
    <recommendedName>
        <fullName evidence="9">Isocitrate dehydrogenase [NADP]</fullName>
        <ecNumber evidence="9">1.1.1.42</ecNumber>
    </recommendedName>
</protein>
<evidence type="ECO:0000256" key="9">
    <source>
        <dbReference type="PIRNR" id="PIRNR000108"/>
    </source>
</evidence>
<keyword evidence="16" id="KW-1185">Reference proteome</keyword>
<dbReference type="AlphaFoldDB" id="A0A2T4J7A5"/>
<dbReference type="NCBIfam" id="NF006156">
    <property type="entry name" value="PRK08299.1"/>
    <property type="match status" value="1"/>
</dbReference>
<feature type="binding site" evidence="11">
    <location>
        <position position="132"/>
    </location>
    <ligand>
        <name>D-threo-isocitrate</name>
        <dbReference type="ChEBI" id="CHEBI:15562"/>
    </ligand>
</feature>
<comment type="cofactor">
    <cofactor evidence="9 12">
        <name>Mg(2+)</name>
        <dbReference type="ChEBI" id="CHEBI:18420"/>
    </cofactor>
    <cofactor evidence="9 12">
        <name>Mn(2+)</name>
        <dbReference type="ChEBI" id="CHEBI:29035"/>
    </cofactor>
    <text evidence="9 12">Binds 1 Mg(2+) or Mn(2+) ion per subunit.</text>
</comment>
<dbReference type="Pfam" id="PF00180">
    <property type="entry name" value="Iso_dh"/>
    <property type="match status" value="1"/>
</dbReference>
<dbReference type="NCBIfam" id="TIGR00127">
    <property type="entry name" value="nadp_idh_euk"/>
    <property type="match status" value="1"/>
</dbReference>
<evidence type="ECO:0000256" key="8">
    <source>
        <dbReference type="ARBA" id="ARBA00023211"/>
    </source>
</evidence>
<keyword evidence="5 9" id="KW-0460">Magnesium</keyword>
<evidence type="ECO:0000256" key="13">
    <source>
        <dbReference type="PIRSR" id="PIRSR000108-4"/>
    </source>
</evidence>
<comment type="cofactor">
    <cofactor evidence="1">
        <name>Mn(2+)</name>
        <dbReference type="ChEBI" id="CHEBI:29035"/>
    </cofactor>
</comment>
<dbReference type="GO" id="GO:0006102">
    <property type="term" value="P:isocitrate metabolic process"/>
    <property type="evidence" value="ECO:0007669"/>
    <property type="project" value="UniProtKB-UniRule"/>
</dbReference>
<feature type="binding site" evidence="12">
    <location>
        <position position="273"/>
    </location>
    <ligand>
        <name>Mn(2+)</name>
        <dbReference type="ChEBI" id="CHEBI:29035"/>
    </ligand>
</feature>